<proteinExistence type="predicted"/>
<sequence length="531" mass="61571">MTRQSAMCFDYGGWDDVPCNYDQNQTHMTVLIHDYDKPEVCDMYPRPRLSLRPKPRPDDVLVFDDDDDDDDCVVDEFIAQYSVPPYFKLDHPDDDLFLKKLGDAQVPWRTQLKYPTHADQPLVKDVVALIIWQDTKHDDTWERLRKMSPPDHVDSLYSHAIRAAASLVYSYHTRANLFKIGHQRTLYKQMDKIFTQLQIWAKKGTPIDEACKLLVQLTANNDEFSFVTENYLADMLCYYAFDCPYNKFERPLTPKVNIPPNVKDQLFDDITEVVRKLELSPTELKADEYTHWMMTLLKESVTAVEISLINRAIGANPMVKLGRPSDTLFVEDAFPLLLNMLVKTKDRMRQELFDVVQPLYKVCELHRYKVCTEISETVQVADLRRMSLGSRFIGRSHLIWAFYKLGYALPLEIRNTINVFDSDEDHPPYHIYMAALKLALCSGETMMQLDHFVFAVLHSKEIDSNGERTIEFYQHFKDFQTALESMETEIEPKSTVTVRPCGSLDVFADLNDDSDDGQERTADFEPDSSDN</sequence>
<evidence type="ECO:0000256" key="1">
    <source>
        <dbReference type="SAM" id="MobiDB-lite"/>
    </source>
</evidence>
<dbReference type="Proteomes" id="UP001443914">
    <property type="component" value="Unassembled WGS sequence"/>
</dbReference>
<evidence type="ECO:0000313" key="3">
    <source>
        <dbReference type="Proteomes" id="UP001443914"/>
    </source>
</evidence>
<dbReference type="AlphaFoldDB" id="A0AAW1HDW9"/>
<organism evidence="2 3">
    <name type="scientific">Saponaria officinalis</name>
    <name type="common">Common soapwort</name>
    <name type="synonym">Lychnis saponaria</name>
    <dbReference type="NCBI Taxonomy" id="3572"/>
    <lineage>
        <taxon>Eukaryota</taxon>
        <taxon>Viridiplantae</taxon>
        <taxon>Streptophyta</taxon>
        <taxon>Embryophyta</taxon>
        <taxon>Tracheophyta</taxon>
        <taxon>Spermatophyta</taxon>
        <taxon>Magnoliopsida</taxon>
        <taxon>eudicotyledons</taxon>
        <taxon>Gunneridae</taxon>
        <taxon>Pentapetalae</taxon>
        <taxon>Caryophyllales</taxon>
        <taxon>Caryophyllaceae</taxon>
        <taxon>Caryophylleae</taxon>
        <taxon>Saponaria</taxon>
    </lineage>
</organism>
<comment type="caution">
    <text evidence="2">The sequence shown here is derived from an EMBL/GenBank/DDBJ whole genome shotgun (WGS) entry which is preliminary data.</text>
</comment>
<keyword evidence="3" id="KW-1185">Reference proteome</keyword>
<gene>
    <name evidence="2" type="ORF">RND81_12G220900</name>
</gene>
<dbReference type="EMBL" id="JBDFQZ010000012">
    <property type="protein sequence ID" value="KAK9674248.1"/>
    <property type="molecule type" value="Genomic_DNA"/>
</dbReference>
<evidence type="ECO:0000313" key="2">
    <source>
        <dbReference type="EMBL" id="KAK9674248.1"/>
    </source>
</evidence>
<accession>A0AAW1HDW9</accession>
<feature type="region of interest" description="Disordered" evidence="1">
    <location>
        <begin position="509"/>
        <end position="531"/>
    </location>
</feature>
<protein>
    <submittedName>
        <fullName evidence="2">Uncharacterized protein</fullName>
    </submittedName>
</protein>
<reference evidence="2" key="1">
    <citation type="submission" date="2024-03" db="EMBL/GenBank/DDBJ databases">
        <title>WGS assembly of Saponaria officinalis var. Norfolk2.</title>
        <authorList>
            <person name="Jenkins J."/>
            <person name="Shu S."/>
            <person name="Grimwood J."/>
            <person name="Barry K."/>
            <person name="Goodstein D."/>
            <person name="Schmutz J."/>
            <person name="Leebens-Mack J."/>
            <person name="Osbourn A."/>
        </authorList>
    </citation>
    <scope>NUCLEOTIDE SEQUENCE [LARGE SCALE GENOMIC DNA]</scope>
    <source>
        <strain evidence="2">JIC</strain>
    </source>
</reference>
<name>A0AAW1HDW9_SAPOF</name>